<evidence type="ECO:0000256" key="2">
    <source>
        <dbReference type="ARBA" id="ARBA00022757"/>
    </source>
</evidence>
<dbReference type="GO" id="GO:0006508">
    <property type="term" value="P:proteolysis"/>
    <property type="evidence" value="ECO:0007669"/>
    <property type="project" value="InterPro"/>
</dbReference>
<name>A0A9W6VRS6_9ACTN</name>
<dbReference type="InterPro" id="IPR050430">
    <property type="entry name" value="Peptidase_S1"/>
</dbReference>
<dbReference type="EMBL" id="BSTJ01000004">
    <property type="protein sequence ID" value="GLY75921.1"/>
    <property type="molecule type" value="Genomic_DNA"/>
</dbReference>
<comment type="caution">
    <text evidence="8">The sequence shown here is derived from an EMBL/GenBank/DDBJ whole genome shotgun (WGS) entry which is preliminary data.</text>
</comment>
<dbReference type="EC" id="3.4.21.4" evidence="5"/>
<dbReference type="PROSITE" id="PS00134">
    <property type="entry name" value="TRYPSIN_HIS"/>
    <property type="match status" value="1"/>
</dbReference>
<dbReference type="InterPro" id="IPR043504">
    <property type="entry name" value="Peptidase_S1_PA_chymotrypsin"/>
</dbReference>
<dbReference type="SUPFAM" id="SSF50494">
    <property type="entry name" value="Trypsin-like serine proteases"/>
    <property type="match status" value="1"/>
</dbReference>
<dbReference type="AlphaFoldDB" id="A0A9W6VRS6"/>
<dbReference type="InterPro" id="IPR018114">
    <property type="entry name" value="TRYPSIN_HIS"/>
</dbReference>
<dbReference type="PANTHER" id="PTHR24276">
    <property type="entry name" value="POLYSERASE-RELATED"/>
    <property type="match status" value="1"/>
</dbReference>
<dbReference type="InterPro" id="IPR009003">
    <property type="entry name" value="Peptidase_S1_PA"/>
</dbReference>
<dbReference type="InterPro" id="IPR001314">
    <property type="entry name" value="Peptidase_S1A"/>
</dbReference>
<feature type="chain" id="PRO_5040975863" description="trypsin" evidence="6">
    <location>
        <begin position="30"/>
        <end position="335"/>
    </location>
</feature>
<feature type="signal peptide" evidence="6">
    <location>
        <begin position="1"/>
        <end position="29"/>
    </location>
</feature>
<evidence type="ECO:0000256" key="3">
    <source>
        <dbReference type="ARBA" id="ARBA00023157"/>
    </source>
</evidence>
<evidence type="ECO:0000313" key="8">
    <source>
        <dbReference type="EMBL" id="GLY75921.1"/>
    </source>
</evidence>
<evidence type="ECO:0000256" key="5">
    <source>
        <dbReference type="ARBA" id="ARBA00038868"/>
    </source>
</evidence>
<dbReference type="SMART" id="SM00020">
    <property type="entry name" value="Tryp_SPc"/>
    <property type="match status" value="1"/>
</dbReference>
<dbReference type="Pfam" id="PF00089">
    <property type="entry name" value="Trypsin"/>
    <property type="match status" value="1"/>
</dbReference>
<keyword evidence="2" id="KW-0222">Digestion</keyword>
<dbReference type="GO" id="GO:0004252">
    <property type="term" value="F:serine-type endopeptidase activity"/>
    <property type="evidence" value="ECO:0007669"/>
    <property type="project" value="UniProtKB-EC"/>
</dbReference>
<dbReference type="InterPro" id="IPR001254">
    <property type="entry name" value="Trypsin_dom"/>
</dbReference>
<evidence type="ECO:0000256" key="6">
    <source>
        <dbReference type="SAM" id="SignalP"/>
    </source>
</evidence>
<organism evidence="8 9">
    <name type="scientific">Actinoallomurus iriomotensis</name>
    <dbReference type="NCBI Taxonomy" id="478107"/>
    <lineage>
        <taxon>Bacteria</taxon>
        <taxon>Bacillati</taxon>
        <taxon>Actinomycetota</taxon>
        <taxon>Actinomycetes</taxon>
        <taxon>Streptosporangiales</taxon>
        <taxon>Thermomonosporaceae</taxon>
        <taxon>Actinoallomurus</taxon>
    </lineage>
</organism>
<dbReference type="PRINTS" id="PR00722">
    <property type="entry name" value="CHYMOTRYPSIN"/>
</dbReference>
<dbReference type="PROSITE" id="PS50240">
    <property type="entry name" value="TRYPSIN_DOM"/>
    <property type="match status" value="1"/>
</dbReference>
<comment type="catalytic activity">
    <reaction evidence="4">
        <text>Preferential cleavage: Arg-|-Xaa, Lys-|-Xaa.</text>
        <dbReference type="EC" id="3.4.21.4"/>
    </reaction>
</comment>
<reference evidence="8" key="1">
    <citation type="submission" date="2023-03" db="EMBL/GenBank/DDBJ databases">
        <title>Actinoallomurus iriomotensis NBRC 103681.</title>
        <authorList>
            <person name="Ichikawa N."/>
            <person name="Sato H."/>
            <person name="Tonouchi N."/>
        </authorList>
    </citation>
    <scope>NUCLEOTIDE SEQUENCE</scope>
    <source>
        <strain evidence="8">NBRC 103681</strain>
    </source>
</reference>
<dbReference type="PANTHER" id="PTHR24276:SF97">
    <property type="entry name" value="GH13245P2-RELATED"/>
    <property type="match status" value="1"/>
</dbReference>
<evidence type="ECO:0000256" key="4">
    <source>
        <dbReference type="ARBA" id="ARBA00036320"/>
    </source>
</evidence>
<sequence>MFIKRFSAAIAAAATGTVLLLDMATPASAIVGGVPATTPYATSLQSFSSTTSGGADGAEATANFECGGVLIAPTWVLTAGHCIPYTTGQARLNSLSWKEGGEAIPIKAVFRDPASDPTGARFNNDGGLVQLAEPAHSQPLPLAAFEQPKTTPGTLQGWGLTCDDLLGDSTDPCWKSKPEHLQELSMKRVDDHVCDLLSPSGTQLMEPDTMMCLVPSKDGKSGACFGDSGSPEFLTLQVLDKATKRRRSQPVVFGIQNAIMNASSFKDGSGNLIPNVCSVGPNGAINRDALTKVSPELPWIINTIAAHDRSASASVQRNLITPGDLAPDTLGAPGT</sequence>
<protein>
    <recommendedName>
        <fullName evidence="5">trypsin</fullName>
        <ecNumber evidence="5">3.4.21.4</ecNumber>
    </recommendedName>
</protein>
<proteinExistence type="inferred from homology"/>
<evidence type="ECO:0000313" key="9">
    <source>
        <dbReference type="Proteomes" id="UP001165135"/>
    </source>
</evidence>
<dbReference type="Proteomes" id="UP001165135">
    <property type="component" value="Unassembled WGS sequence"/>
</dbReference>
<keyword evidence="6" id="KW-0732">Signal</keyword>
<comment type="similarity">
    <text evidence="1">Belongs to the peptidase S1 family.</text>
</comment>
<keyword evidence="3" id="KW-1015">Disulfide bond</keyword>
<feature type="domain" description="Peptidase S1" evidence="7">
    <location>
        <begin position="30"/>
        <end position="305"/>
    </location>
</feature>
<dbReference type="Gene3D" id="2.40.10.10">
    <property type="entry name" value="Trypsin-like serine proteases"/>
    <property type="match status" value="1"/>
</dbReference>
<accession>A0A9W6VRS6</accession>
<evidence type="ECO:0000259" key="7">
    <source>
        <dbReference type="PROSITE" id="PS50240"/>
    </source>
</evidence>
<evidence type="ECO:0000256" key="1">
    <source>
        <dbReference type="ARBA" id="ARBA00007664"/>
    </source>
</evidence>
<gene>
    <name evidence="8" type="ORF">Airi01_041880</name>
</gene>